<feature type="non-terminal residue" evidence="1">
    <location>
        <position position="1"/>
    </location>
</feature>
<name>A0A0V0GJP7_SOLCH</name>
<protein>
    <submittedName>
        <fullName evidence="1">Putative ovule protein</fullName>
    </submittedName>
</protein>
<organism evidence="1">
    <name type="scientific">Solanum chacoense</name>
    <name type="common">Chaco potato</name>
    <dbReference type="NCBI Taxonomy" id="4108"/>
    <lineage>
        <taxon>Eukaryota</taxon>
        <taxon>Viridiplantae</taxon>
        <taxon>Streptophyta</taxon>
        <taxon>Embryophyta</taxon>
        <taxon>Tracheophyta</taxon>
        <taxon>Spermatophyta</taxon>
        <taxon>Magnoliopsida</taxon>
        <taxon>eudicotyledons</taxon>
        <taxon>Gunneridae</taxon>
        <taxon>Pentapetalae</taxon>
        <taxon>asterids</taxon>
        <taxon>lamiids</taxon>
        <taxon>Solanales</taxon>
        <taxon>Solanaceae</taxon>
        <taxon>Solanoideae</taxon>
        <taxon>Solaneae</taxon>
        <taxon>Solanum</taxon>
    </lineage>
</organism>
<reference evidence="1" key="1">
    <citation type="submission" date="2015-12" db="EMBL/GenBank/DDBJ databases">
        <title>Gene expression during late stages of embryo sac development: a critical building block for successful pollen-pistil interactions.</title>
        <authorList>
            <person name="Liu Y."/>
            <person name="Joly V."/>
            <person name="Sabar M."/>
            <person name="Matton D.P."/>
        </authorList>
    </citation>
    <scope>NUCLEOTIDE SEQUENCE</scope>
</reference>
<proteinExistence type="predicted"/>
<accession>A0A0V0GJP7</accession>
<dbReference type="EMBL" id="GEDG01038660">
    <property type="protein sequence ID" value="JAP07478.1"/>
    <property type="molecule type" value="Transcribed_RNA"/>
</dbReference>
<evidence type="ECO:0000313" key="1">
    <source>
        <dbReference type="EMBL" id="JAP07478.1"/>
    </source>
</evidence>
<dbReference type="AlphaFoldDB" id="A0A0V0GJP7"/>
<sequence>TNQEVPDPEAKIEYISKLCSNYYTSEKDASRRHTIIDDRKNNTIWKTFKLYGTDPKVIKIINCAQDGLNF</sequence>